<dbReference type="AlphaFoldDB" id="G7CEW0"/>
<dbReference type="Proteomes" id="UP000004915">
    <property type="component" value="Unassembled WGS sequence"/>
</dbReference>
<gene>
    <name evidence="1" type="ORF">KEK_07647</name>
</gene>
<evidence type="ECO:0000313" key="1">
    <source>
        <dbReference type="EMBL" id="EHI13039.1"/>
    </source>
</evidence>
<accession>G7CEW0</accession>
<sequence length="42" mass="4770">MNRPVTALLTKNDVDDIGELLVDRIGIGEEIIQRRLQHQSGR</sequence>
<organism evidence="1 2">
    <name type="scientific">Mycolicibacterium thermoresistibile (strain ATCC 19527 / DSM 44167 / CIP 105390 / JCM 6362 / NCTC 10409 / 316)</name>
    <name type="common">Mycobacterium thermoresistibile</name>
    <dbReference type="NCBI Taxonomy" id="1078020"/>
    <lineage>
        <taxon>Bacteria</taxon>
        <taxon>Bacillati</taxon>
        <taxon>Actinomycetota</taxon>
        <taxon>Actinomycetes</taxon>
        <taxon>Mycobacteriales</taxon>
        <taxon>Mycobacteriaceae</taxon>
        <taxon>Mycolicibacterium</taxon>
    </lineage>
</organism>
<keyword evidence="2" id="KW-1185">Reference proteome</keyword>
<reference evidence="1 2" key="1">
    <citation type="submission" date="2011-11" db="EMBL/GenBank/DDBJ databases">
        <authorList>
            <consortium name="Tuberculosis Structural Genomics Consortium"/>
            <person name="Ioerger T.R."/>
        </authorList>
    </citation>
    <scope>NUCLEOTIDE SEQUENCE [LARGE SCALE GENOMIC DNA]</scope>
    <source>
        <strain evidence="2">ATCC 19527 / DSM 44167 / CIP 105390 / JCM 6362 / NCTC 10409 / 316</strain>
    </source>
</reference>
<name>G7CEW0_MYCT3</name>
<dbReference type="EMBL" id="AGVE01000042">
    <property type="protein sequence ID" value="EHI13039.1"/>
    <property type="molecule type" value="Genomic_DNA"/>
</dbReference>
<proteinExistence type="predicted"/>
<evidence type="ECO:0000313" key="2">
    <source>
        <dbReference type="Proteomes" id="UP000004915"/>
    </source>
</evidence>
<protein>
    <submittedName>
        <fullName evidence="1">Uncharacterized protein</fullName>
    </submittedName>
</protein>
<comment type="caution">
    <text evidence="1">The sequence shown here is derived from an EMBL/GenBank/DDBJ whole genome shotgun (WGS) entry which is preliminary data.</text>
</comment>